<evidence type="ECO:0000313" key="11">
    <source>
        <dbReference type="Proteomes" id="UP001515480"/>
    </source>
</evidence>
<dbReference type="InterPro" id="IPR015946">
    <property type="entry name" value="KH_dom-like_a/b"/>
</dbReference>
<dbReference type="PROSITE" id="PS51712">
    <property type="entry name" value="G_ENGA"/>
    <property type="match status" value="2"/>
</dbReference>
<dbReference type="NCBIfam" id="TIGR03594">
    <property type="entry name" value="GTPase_EngA"/>
    <property type="match status" value="1"/>
</dbReference>
<dbReference type="EMBL" id="JBGBPQ010000005">
    <property type="protein sequence ID" value="KAL1524088.1"/>
    <property type="molecule type" value="Genomic_DNA"/>
</dbReference>
<dbReference type="AlphaFoldDB" id="A0AB34JQ18"/>
<dbReference type="PIRSF" id="PIRSF006485">
    <property type="entry name" value="GTP-binding_EngA"/>
    <property type="match status" value="1"/>
</dbReference>
<name>A0AB34JQ18_PRYPA</name>
<dbReference type="Proteomes" id="UP001515480">
    <property type="component" value="Unassembled WGS sequence"/>
</dbReference>
<comment type="function">
    <text evidence="7">GTPase that plays an essential role in the late steps of ribosome biogenesis.</text>
</comment>
<dbReference type="PRINTS" id="PR00326">
    <property type="entry name" value="GTP1OBG"/>
</dbReference>
<dbReference type="Gene3D" id="3.40.50.300">
    <property type="entry name" value="P-loop containing nucleotide triphosphate hydrolases"/>
    <property type="match status" value="2"/>
</dbReference>
<evidence type="ECO:0000256" key="6">
    <source>
        <dbReference type="ARBA" id="ARBA00023134"/>
    </source>
</evidence>
<evidence type="ECO:0000313" key="10">
    <source>
        <dbReference type="EMBL" id="KAL1524088.1"/>
    </source>
</evidence>
<comment type="similarity">
    <text evidence="1 7">Belongs to the TRAFAC class TrmE-Era-EngA-EngB-Septin-like GTPase superfamily. EngA (Der) GTPase family.</text>
</comment>
<protein>
    <recommendedName>
        <fullName evidence="2 7">GTPase Der</fullName>
    </recommendedName>
</protein>
<keyword evidence="5 7" id="KW-0547">Nucleotide-binding</keyword>
<dbReference type="Pfam" id="PF14714">
    <property type="entry name" value="KH_dom-like"/>
    <property type="match status" value="1"/>
</dbReference>
<accession>A0AB34JQ18</accession>
<gene>
    <name evidence="10" type="ORF">AB1Y20_018998</name>
</gene>
<evidence type="ECO:0000259" key="9">
    <source>
        <dbReference type="PROSITE" id="PS51712"/>
    </source>
</evidence>
<evidence type="ECO:0000256" key="1">
    <source>
        <dbReference type="ARBA" id="ARBA00008279"/>
    </source>
</evidence>
<feature type="domain" description="EngA-type G" evidence="9">
    <location>
        <begin position="74"/>
        <end position="243"/>
    </location>
</feature>
<comment type="caution">
    <text evidence="10">The sequence shown here is derived from an EMBL/GenBank/DDBJ whole genome shotgun (WGS) entry which is preliminary data.</text>
</comment>
<dbReference type="GO" id="GO:0005525">
    <property type="term" value="F:GTP binding"/>
    <property type="evidence" value="ECO:0007669"/>
    <property type="project" value="UniProtKB-KW"/>
</dbReference>
<dbReference type="FunFam" id="3.40.50.300:FF:000040">
    <property type="entry name" value="GTPase Der"/>
    <property type="match status" value="1"/>
</dbReference>
<organism evidence="10 11">
    <name type="scientific">Prymnesium parvum</name>
    <name type="common">Toxic golden alga</name>
    <dbReference type="NCBI Taxonomy" id="97485"/>
    <lineage>
        <taxon>Eukaryota</taxon>
        <taxon>Haptista</taxon>
        <taxon>Haptophyta</taxon>
        <taxon>Prymnesiophyceae</taxon>
        <taxon>Prymnesiales</taxon>
        <taxon>Prymnesiaceae</taxon>
        <taxon>Prymnesium</taxon>
    </lineage>
</organism>
<evidence type="ECO:0000256" key="3">
    <source>
        <dbReference type="ARBA" id="ARBA00022517"/>
    </source>
</evidence>
<proteinExistence type="inferred from homology"/>
<dbReference type="InterPro" id="IPR006073">
    <property type="entry name" value="GTP-bd"/>
</dbReference>
<dbReference type="InterPro" id="IPR016484">
    <property type="entry name" value="GTPase_Der"/>
</dbReference>
<feature type="domain" description="EngA-type G" evidence="9">
    <location>
        <begin position="253"/>
        <end position="429"/>
    </location>
</feature>
<dbReference type="GO" id="GO:0043022">
    <property type="term" value="F:ribosome binding"/>
    <property type="evidence" value="ECO:0007669"/>
    <property type="project" value="TreeGrafter"/>
</dbReference>
<dbReference type="SUPFAM" id="SSF52540">
    <property type="entry name" value="P-loop containing nucleoside triphosphate hydrolases"/>
    <property type="match status" value="2"/>
</dbReference>
<dbReference type="CDD" id="cd01894">
    <property type="entry name" value="EngA1"/>
    <property type="match status" value="1"/>
</dbReference>
<dbReference type="InterPro" id="IPR032859">
    <property type="entry name" value="KH_dom-like"/>
</dbReference>
<sequence>MTRPPAPHRLPPRPPPRLALALLLGLAPSASHAHAVASAPLHSRLLPPPLRLSMVASDRPAAAGGKRSKAKGLPTIAVVGRPNVGKSTVANRMTQSFARGGLVFNEPGVTRDRTYGYGFWREHEFRVVDTGGLVFDDDEDRVFLPHIRQQAMVALGEADVVLFVVDGQQGCTPLDEDIASFLRKQPVPVVLVVNKCESPTTGDLQAAQFYTLGMGTPWAVSALHGTGMGDAMDELIKPFGEPSARRAVDDDELRIAILGRPNVGKSSLLNRLTATDRAIVSDIAGTTRDAIDESVVKHGRKYTFVDTAGVRRSSKVSKGVEELMVRRSLKAARRADACLLVIDASEGASEQEQRLASFIVESGRACVVVVNKWDVIQNKDDKLYANSKRYLERRLPSVTWAKQVYTSAKTGLRTNDIFEAIDEAVAQHRRRVSTSVMNEVLEDGVRWQKPPSTSTGRQGSIYYGAQVTVRPPTIAIFCNDPDLFGNTYRRYLEQHFRKSLGFAGTPLRLLFRGRSRRTTEAP</sequence>
<keyword evidence="3" id="KW-0690">Ribosome biogenesis</keyword>
<feature type="chain" id="PRO_5044220123" description="GTPase Der" evidence="8">
    <location>
        <begin position="34"/>
        <end position="522"/>
    </location>
</feature>
<dbReference type="CDD" id="cd01895">
    <property type="entry name" value="EngA2"/>
    <property type="match status" value="1"/>
</dbReference>
<evidence type="ECO:0000256" key="7">
    <source>
        <dbReference type="RuleBase" id="RU004481"/>
    </source>
</evidence>
<keyword evidence="6 7" id="KW-0342">GTP-binding</keyword>
<dbReference type="InterPro" id="IPR031166">
    <property type="entry name" value="G_ENGA"/>
</dbReference>
<dbReference type="PANTHER" id="PTHR43834">
    <property type="entry name" value="GTPASE DER"/>
    <property type="match status" value="1"/>
</dbReference>
<dbReference type="InterPro" id="IPR027417">
    <property type="entry name" value="P-loop_NTPase"/>
</dbReference>
<dbReference type="HAMAP" id="MF_00195">
    <property type="entry name" value="GTPase_Der"/>
    <property type="match status" value="1"/>
</dbReference>
<dbReference type="FunFam" id="3.30.300.20:FF:000004">
    <property type="entry name" value="GTPase Der"/>
    <property type="match status" value="1"/>
</dbReference>
<keyword evidence="11" id="KW-1185">Reference proteome</keyword>
<reference evidence="10 11" key="1">
    <citation type="journal article" date="2024" name="Science">
        <title>Giant polyketide synthase enzymes in the biosynthesis of giant marine polyether toxins.</title>
        <authorList>
            <person name="Fallon T.R."/>
            <person name="Shende V.V."/>
            <person name="Wierzbicki I.H."/>
            <person name="Pendleton A.L."/>
            <person name="Watervoot N.F."/>
            <person name="Auber R.P."/>
            <person name="Gonzalez D.J."/>
            <person name="Wisecaver J.H."/>
            <person name="Moore B.S."/>
        </authorList>
    </citation>
    <scope>NUCLEOTIDE SEQUENCE [LARGE SCALE GENOMIC DNA]</scope>
    <source>
        <strain evidence="10 11">12B1</strain>
    </source>
</reference>
<keyword evidence="4 7" id="KW-0677">Repeat</keyword>
<evidence type="ECO:0000256" key="2">
    <source>
        <dbReference type="ARBA" id="ARBA00020953"/>
    </source>
</evidence>
<dbReference type="Gene3D" id="3.30.300.20">
    <property type="match status" value="1"/>
</dbReference>
<dbReference type="GO" id="GO:0042254">
    <property type="term" value="P:ribosome biogenesis"/>
    <property type="evidence" value="ECO:0007669"/>
    <property type="project" value="UniProtKB-KW"/>
</dbReference>
<dbReference type="NCBIfam" id="TIGR00231">
    <property type="entry name" value="small_GTP"/>
    <property type="match status" value="2"/>
</dbReference>
<dbReference type="InterPro" id="IPR005225">
    <property type="entry name" value="Small_GTP-bd"/>
</dbReference>
<dbReference type="PANTHER" id="PTHR43834:SF6">
    <property type="entry name" value="GTPASE DER"/>
    <property type="match status" value="1"/>
</dbReference>
<keyword evidence="8" id="KW-0732">Signal</keyword>
<evidence type="ECO:0000256" key="5">
    <source>
        <dbReference type="ARBA" id="ARBA00022741"/>
    </source>
</evidence>
<evidence type="ECO:0000256" key="4">
    <source>
        <dbReference type="ARBA" id="ARBA00022737"/>
    </source>
</evidence>
<feature type="signal peptide" evidence="8">
    <location>
        <begin position="1"/>
        <end position="33"/>
    </location>
</feature>
<evidence type="ECO:0000256" key="8">
    <source>
        <dbReference type="SAM" id="SignalP"/>
    </source>
</evidence>
<dbReference type="Pfam" id="PF01926">
    <property type="entry name" value="MMR_HSR1"/>
    <property type="match status" value="2"/>
</dbReference>